<dbReference type="InterPro" id="IPR035909">
    <property type="entry name" value="CheB_C"/>
</dbReference>
<dbReference type="Pfam" id="PF07536">
    <property type="entry name" value="HWE_HK"/>
    <property type="match status" value="1"/>
</dbReference>
<dbReference type="InterPro" id="IPR000014">
    <property type="entry name" value="PAS"/>
</dbReference>
<dbReference type="Proteomes" id="UP000064920">
    <property type="component" value="Chromosome"/>
</dbReference>
<evidence type="ECO:0000256" key="13">
    <source>
        <dbReference type="SAM" id="Coils"/>
    </source>
</evidence>
<evidence type="ECO:0000256" key="8">
    <source>
        <dbReference type="ARBA" id="ARBA00022691"/>
    </source>
</evidence>
<organism evidence="19 20">
    <name type="scientific">Celeribacter marinus</name>
    <dbReference type="NCBI Taxonomy" id="1397108"/>
    <lineage>
        <taxon>Bacteria</taxon>
        <taxon>Pseudomonadati</taxon>
        <taxon>Pseudomonadota</taxon>
        <taxon>Alphaproteobacteria</taxon>
        <taxon>Rhodobacterales</taxon>
        <taxon>Roseobacteraceae</taxon>
        <taxon>Celeribacter</taxon>
    </lineage>
</organism>
<feature type="domain" description="PAC" evidence="16">
    <location>
        <begin position="782"/>
        <end position="833"/>
    </location>
</feature>
<dbReference type="GO" id="GO:0005737">
    <property type="term" value="C:cytoplasm"/>
    <property type="evidence" value="ECO:0007669"/>
    <property type="project" value="InterPro"/>
</dbReference>
<keyword evidence="5" id="KW-0285">Flavoprotein</keyword>
<dbReference type="GO" id="GO:0000156">
    <property type="term" value="F:phosphorelay response regulator activity"/>
    <property type="evidence" value="ECO:0007669"/>
    <property type="project" value="InterPro"/>
</dbReference>
<dbReference type="InterPro" id="IPR029063">
    <property type="entry name" value="SAM-dependent_MTases_sf"/>
</dbReference>
<keyword evidence="3" id="KW-0597">Phosphoprotein</keyword>
<dbReference type="GO" id="GO:0004673">
    <property type="term" value="F:protein histidine kinase activity"/>
    <property type="evidence" value="ECO:0007669"/>
    <property type="project" value="UniProtKB-EC"/>
</dbReference>
<feature type="domain" description="PAS" evidence="15">
    <location>
        <begin position="841"/>
        <end position="892"/>
    </location>
</feature>
<dbReference type="PANTHER" id="PTHR24422">
    <property type="entry name" value="CHEMOTAXIS PROTEIN METHYLTRANSFERASE"/>
    <property type="match status" value="1"/>
</dbReference>
<feature type="active site" evidence="12">
    <location>
        <position position="131"/>
    </location>
</feature>
<dbReference type="InterPro" id="IPR000673">
    <property type="entry name" value="Sig_transdc_resp-reg_Me-estase"/>
</dbReference>
<dbReference type="Gene3D" id="3.30.450.20">
    <property type="entry name" value="PAS domain"/>
    <property type="match status" value="2"/>
</dbReference>
<feature type="coiled-coil region" evidence="13">
    <location>
        <begin position="632"/>
        <end position="719"/>
    </location>
</feature>
<feature type="region of interest" description="Disordered" evidence="14">
    <location>
        <begin position="476"/>
        <end position="505"/>
    </location>
</feature>
<feature type="compositionally biased region" description="Polar residues" evidence="14">
    <location>
        <begin position="487"/>
        <end position="502"/>
    </location>
</feature>
<evidence type="ECO:0000259" key="17">
    <source>
        <dbReference type="PROSITE" id="PS50122"/>
    </source>
</evidence>
<dbReference type="InterPro" id="IPR035965">
    <property type="entry name" value="PAS-like_dom_sf"/>
</dbReference>
<dbReference type="Pfam" id="PF01739">
    <property type="entry name" value="CheR"/>
    <property type="match status" value="1"/>
</dbReference>
<dbReference type="InterPro" id="IPR000780">
    <property type="entry name" value="CheR_MeTrfase"/>
</dbReference>
<dbReference type="SUPFAM" id="SSF55785">
    <property type="entry name" value="PYP-like sensor domain (PAS domain)"/>
    <property type="match status" value="2"/>
</dbReference>
<dbReference type="PROSITE" id="PS50122">
    <property type="entry name" value="CHEB"/>
    <property type="match status" value="1"/>
</dbReference>
<dbReference type="Gene3D" id="3.30.565.10">
    <property type="entry name" value="Histidine kinase-like ATPase, C-terminal domain"/>
    <property type="match status" value="1"/>
</dbReference>
<dbReference type="GO" id="GO:0006935">
    <property type="term" value="P:chemotaxis"/>
    <property type="evidence" value="ECO:0007669"/>
    <property type="project" value="UniProtKB-UniRule"/>
</dbReference>
<feature type="active site" evidence="12">
    <location>
        <position position="39"/>
    </location>
</feature>
<dbReference type="KEGG" id="cmar:IMCC12053_579"/>
<name>A0A0N9ZFN8_9RHOB</name>
<dbReference type="PANTHER" id="PTHR24422:SF27">
    <property type="entry name" value="PROTEIN-GLUTAMATE O-METHYLTRANSFERASE"/>
    <property type="match status" value="1"/>
</dbReference>
<evidence type="ECO:0000256" key="4">
    <source>
        <dbReference type="ARBA" id="ARBA00022603"/>
    </source>
</evidence>
<keyword evidence="9" id="KW-0547">Nucleotide-binding</keyword>
<feature type="coiled-coil region" evidence="13">
    <location>
        <begin position="824"/>
        <end position="851"/>
    </location>
</feature>
<keyword evidence="7 19" id="KW-0808">Transferase</keyword>
<dbReference type="GO" id="GO:0008984">
    <property type="term" value="F:protein-glutamate methylesterase activity"/>
    <property type="evidence" value="ECO:0007669"/>
    <property type="project" value="InterPro"/>
</dbReference>
<dbReference type="SUPFAM" id="SSF53335">
    <property type="entry name" value="S-adenosyl-L-methionine-dependent methyltransferases"/>
    <property type="match status" value="1"/>
</dbReference>
<gene>
    <name evidence="19" type="ORF">IMCC12053_579</name>
</gene>
<feature type="domain" description="CheR-type methyltransferase" evidence="18">
    <location>
        <begin position="211"/>
        <end position="466"/>
    </location>
</feature>
<comment type="catalytic activity">
    <reaction evidence="2">
        <text>L-glutamyl-[protein] + S-adenosyl-L-methionine = [protein]-L-glutamate 5-O-methyl ester + S-adenosyl-L-homocysteine</text>
        <dbReference type="Rhea" id="RHEA:24452"/>
        <dbReference type="Rhea" id="RHEA-COMP:10208"/>
        <dbReference type="Rhea" id="RHEA-COMP:10311"/>
        <dbReference type="ChEBI" id="CHEBI:29973"/>
        <dbReference type="ChEBI" id="CHEBI:57856"/>
        <dbReference type="ChEBI" id="CHEBI:59789"/>
        <dbReference type="ChEBI" id="CHEBI:82795"/>
        <dbReference type="EC" id="2.1.1.80"/>
    </reaction>
</comment>
<evidence type="ECO:0000256" key="3">
    <source>
        <dbReference type="ARBA" id="ARBA00022553"/>
    </source>
</evidence>
<evidence type="ECO:0000313" key="20">
    <source>
        <dbReference type="Proteomes" id="UP000064920"/>
    </source>
</evidence>
<evidence type="ECO:0000256" key="11">
    <source>
        <dbReference type="ARBA" id="ARBA00022840"/>
    </source>
</evidence>
<keyword evidence="12" id="KW-0145">Chemotaxis</keyword>
<dbReference type="PATRIC" id="fig|1397108.4.peg.598"/>
<dbReference type="SMART" id="SM00091">
    <property type="entry name" value="PAS"/>
    <property type="match status" value="3"/>
</dbReference>
<sequence length="1180" mass="132307">MTVIPIVGIGASAGGLEALQVMMSSTPLDTGAAYVIVQHFAPTQKSVLHELLQHETELHVSQVLDNETIVPNQVYVVPPGHVADIDGDILHLTARDPSDTQHKPIDAFFKSLARERGRDAYCVILSGTGSDGSQGLREIKAVGGVAFVQDRKGARFAGMPDSAIETGLVDFILPAAQIPVRIDDVIKRRAHVPSKEGSSRLQAEIHSALPRFFERLEQAAGHDFGDYKPGTLVRRIERRMAALRLKDVDDFLAVLEDDDEAKLLAQDFLIGVTEFFRDPEAFEALRVLAIQPILEHNEKTIRVWVPSCSTGEEVYSLAMLFIEEMEAVGDRRPLQVFGTDIDTPALMSARYGLYSQSAVESLTEERRNTFFQPENGQYRTIPRLRECCVFAPHNLLQDPPFSRLDLISCRNLMIYLSANLQKQVIPRFHFALRGRGNLFLGPSETLVGEEKLFETLDKSWRIFRKNTDVRASYSAIDETPRQPTPLQPFQTMPPNKVSQSTENSRESTVERTYLRHFASPFALVSKTGEILYLSQSMTGFVQPSSGAPSSMIDSYLMRELRFPVRTALAQAVDTGHSARVDSVVLLDDKDRRIFDIEVAPSGTDFILIMTQVRAMDGVDLTDMMSERDIESRDILETENAQLRRQLAMTLQQFDTSGQELKSGNEELMSMNEELQSSNEELETSREELEAINEELETVNAELKENNRLLTRANSDLKNLFESTDLAVLFVDRAFCVRNFTPATSDIFGIKSRDIGRPIDDLSSRIVYPDLKSDAQTVDTTLQVLEREFAIEDTQQTYMLRMKPYRTTDNRLDGYVLSFVDITQRKAYENSLKENERALARQYAELEKLYDTIPVGLSLMDRDLRWVRINSSLADMNGFSVEEHIGRTFRDLLPDFEDFTGAIYEEVFATGEPVFGLTIDGETPAAPGVKRHFIADFYPLWQEDKVFAVGSCVREVTEQTKIVKRVRAQNSQQKLLMGELQHRVKNTLSVISSISQLLLVGVDDPAVYHARLEDRLSAISRTHDLLTDANWTTTALSNIVANEAKPFETNSHARVNMSGPDIQLTAEQALSVGMAIHELITNAAKYGALSRPKGFVEVVTRIHKKDGVAHAHLTWTEHNGPKITKAPKHTGFGSLVLERVLKTDLAADVTCDYRKDGLFFELDFALAKIEDDSALISANDV</sequence>
<evidence type="ECO:0000256" key="9">
    <source>
        <dbReference type="ARBA" id="ARBA00022741"/>
    </source>
</evidence>
<evidence type="ECO:0000313" key="19">
    <source>
        <dbReference type="EMBL" id="ALI54527.1"/>
    </source>
</evidence>
<evidence type="ECO:0000256" key="5">
    <source>
        <dbReference type="ARBA" id="ARBA00022630"/>
    </source>
</evidence>
<evidence type="ECO:0000259" key="18">
    <source>
        <dbReference type="PROSITE" id="PS50123"/>
    </source>
</evidence>
<feature type="active site" evidence="12">
    <location>
        <position position="12"/>
    </location>
</feature>
<dbReference type="Pfam" id="PF01339">
    <property type="entry name" value="CheB_methylest"/>
    <property type="match status" value="1"/>
</dbReference>
<dbReference type="SUPFAM" id="SSF52738">
    <property type="entry name" value="Methylesterase CheB, C-terminal domain"/>
    <property type="match status" value="1"/>
</dbReference>
<dbReference type="AlphaFoldDB" id="A0A0N9ZFN8"/>
<keyword evidence="4 19" id="KW-0489">Methyltransferase</keyword>
<keyword evidence="20" id="KW-1185">Reference proteome</keyword>
<keyword evidence="11" id="KW-0067">ATP-binding</keyword>
<dbReference type="STRING" id="1397108.IMCC12053_579"/>
<dbReference type="CDD" id="cd16434">
    <property type="entry name" value="CheB-CheR_fusion"/>
    <property type="match status" value="1"/>
</dbReference>
<dbReference type="Gene3D" id="3.40.50.150">
    <property type="entry name" value="Vaccinia Virus protein VP39"/>
    <property type="match status" value="1"/>
</dbReference>
<keyword evidence="12" id="KW-0378">Hydrolase</keyword>
<dbReference type="PRINTS" id="PR00996">
    <property type="entry name" value="CHERMTFRASE"/>
</dbReference>
<keyword evidence="10" id="KW-0418">Kinase</keyword>
<dbReference type="InterPro" id="IPR013656">
    <property type="entry name" value="PAS_4"/>
</dbReference>
<evidence type="ECO:0000256" key="12">
    <source>
        <dbReference type="PROSITE-ProRule" id="PRU00050"/>
    </source>
</evidence>
<evidence type="ECO:0000259" key="15">
    <source>
        <dbReference type="PROSITE" id="PS50112"/>
    </source>
</evidence>
<dbReference type="SMART" id="SM00138">
    <property type="entry name" value="MeTrc"/>
    <property type="match status" value="1"/>
</dbReference>
<dbReference type="PROSITE" id="PS50112">
    <property type="entry name" value="PAS"/>
    <property type="match status" value="1"/>
</dbReference>
<dbReference type="SMART" id="SM00911">
    <property type="entry name" value="HWE_HK"/>
    <property type="match status" value="1"/>
</dbReference>
<dbReference type="EMBL" id="CP012023">
    <property type="protein sequence ID" value="ALI54527.1"/>
    <property type="molecule type" value="Genomic_DNA"/>
</dbReference>
<reference evidence="19 20" key="1">
    <citation type="submission" date="2015-05" db="EMBL/GenBank/DDBJ databases">
        <authorList>
            <person name="Wang D.B."/>
            <person name="Wang M."/>
        </authorList>
    </citation>
    <scope>NUCLEOTIDE SEQUENCE [LARGE SCALE GENOMIC DNA]</scope>
    <source>
        <strain evidence="19 20">IMCC 12053</strain>
    </source>
</reference>
<evidence type="ECO:0000256" key="10">
    <source>
        <dbReference type="ARBA" id="ARBA00022777"/>
    </source>
</evidence>
<dbReference type="Gene3D" id="3.40.50.180">
    <property type="entry name" value="Methylesterase CheB, C-terminal domain"/>
    <property type="match status" value="1"/>
</dbReference>
<dbReference type="GO" id="GO:0032259">
    <property type="term" value="P:methylation"/>
    <property type="evidence" value="ECO:0007669"/>
    <property type="project" value="UniProtKB-KW"/>
</dbReference>
<evidence type="ECO:0000256" key="2">
    <source>
        <dbReference type="ARBA" id="ARBA00001541"/>
    </source>
</evidence>
<dbReference type="GO" id="GO:0008983">
    <property type="term" value="F:protein-glutamate O-methyltransferase activity"/>
    <property type="evidence" value="ECO:0007669"/>
    <property type="project" value="UniProtKB-EC"/>
</dbReference>
<dbReference type="Gene3D" id="1.10.155.10">
    <property type="entry name" value="Chemotaxis receptor methyltransferase CheR, N-terminal domain"/>
    <property type="match status" value="1"/>
</dbReference>
<proteinExistence type="predicted"/>
<dbReference type="InterPro" id="IPR050903">
    <property type="entry name" value="Bact_Chemotaxis_MeTrfase"/>
</dbReference>
<dbReference type="InterPro" id="IPR036804">
    <property type="entry name" value="CheR_N_sf"/>
</dbReference>
<accession>A0A0N9ZFN8</accession>
<dbReference type="InterPro" id="IPR011102">
    <property type="entry name" value="Sig_transdc_His_kinase_HWE"/>
</dbReference>
<dbReference type="SUPFAM" id="SSF47757">
    <property type="entry name" value="Chemotaxis receptor methyltransferase CheR, N-terminal domain"/>
    <property type="match status" value="1"/>
</dbReference>
<evidence type="ECO:0000256" key="1">
    <source>
        <dbReference type="ARBA" id="ARBA00000085"/>
    </source>
</evidence>
<keyword evidence="6" id="KW-0288">FMN</keyword>
<dbReference type="InterPro" id="IPR000700">
    <property type="entry name" value="PAS-assoc_C"/>
</dbReference>
<dbReference type="Pfam" id="PF03705">
    <property type="entry name" value="CheR_N"/>
    <property type="match status" value="1"/>
</dbReference>
<feature type="domain" description="CheB-type methylesterase" evidence="17">
    <location>
        <begin position="1"/>
        <end position="189"/>
    </location>
</feature>
<dbReference type="Pfam" id="PF13596">
    <property type="entry name" value="PAS_10"/>
    <property type="match status" value="1"/>
</dbReference>
<dbReference type="PROSITE" id="PS50123">
    <property type="entry name" value="CHER"/>
    <property type="match status" value="1"/>
</dbReference>
<dbReference type="GO" id="GO:0005524">
    <property type="term" value="F:ATP binding"/>
    <property type="evidence" value="ECO:0007669"/>
    <property type="project" value="UniProtKB-KW"/>
</dbReference>
<evidence type="ECO:0000256" key="7">
    <source>
        <dbReference type="ARBA" id="ARBA00022679"/>
    </source>
</evidence>
<dbReference type="EC" id="2.1.1.80" evidence="19"/>
<dbReference type="Pfam" id="PF08448">
    <property type="entry name" value="PAS_4"/>
    <property type="match status" value="1"/>
</dbReference>
<evidence type="ECO:0000259" key="16">
    <source>
        <dbReference type="PROSITE" id="PS50113"/>
    </source>
</evidence>
<keyword evidence="13" id="KW-0175">Coiled coil</keyword>
<evidence type="ECO:0000256" key="6">
    <source>
        <dbReference type="ARBA" id="ARBA00022643"/>
    </source>
</evidence>
<comment type="catalytic activity">
    <reaction evidence="1">
        <text>ATP + protein L-histidine = ADP + protein N-phospho-L-histidine.</text>
        <dbReference type="EC" id="2.7.13.3"/>
    </reaction>
</comment>
<evidence type="ECO:0000256" key="14">
    <source>
        <dbReference type="SAM" id="MobiDB-lite"/>
    </source>
</evidence>
<dbReference type="InterPro" id="IPR022642">
    <property type="entry name" value="CheR_C"/>
</dbReference>
<dbReference type="InterPro" id="IPR036890">
    <property type="entry name" value="HATPase_C_sf"/>
</dbReference>
<dbReference type="PROSITE" id="PS50113">
    <property type="entry name" value="PAC"/>
    <property type="match status" value="1"/>
</dbReference>
<keyword evidence="8" id="KW-0949">S-adenosyl-L-methionine</keyword>
<dbReference type="InterPro" id="IPR022641">
    <property type="entry name" value="CheR_N"/>
</dbReference>
<protein>
    <submittedName>
        <fullName evidence="19">Chemotaxis protein methyltransferase CheR</fullName>
        <ecNumber evidence="19">2.1.1.80</ecNumber>
    </submittedName>
</protein>